<dbReference type="InterPro" id="IPR027368">
    <property type="entry name" value="MnmE_dom2"/>
</dbReference>
<comment type="caution">
    <text evidence="9">The sequence shown here is derived from an EMBL/GenBank/DDBJ whole genome shotgun (WGS) entry which is preliminary data.</text>
</comment>
<comment type="function">
    <text evidence="6">Exhibits a very high intrinsic GTPase hydrolysis rate. Involved in the addition of a carboxymethylaminomethyl (cmnm) group at the wobble position (U34) of certain tRNAs, forming tRNA-cmnm(5)s(2)U34.</text>
</comment>
<reference evidence="9 10" key="1">
    <citation type="submission" date="2020-11" db="EMBL/GenBank/DDBJ databases">
        <authorList>
            <person name="Peeters C."/>
        </authorList>
    </citation>
    <scope>NUCLEOTIDE SEQUENCE [LARGE SCALE GENOMIC DNA]</scope>
    <source>
        <strain evidence="9 10">LMG 7974</strain>
    </source>
</reference>
<dbReference type="RefSeq" id="WP_229932101.1">
    <property type="nucleotide sequence ID" value="NZ_CAJHOF010000002.1"/>
</dbReference>
<dbReference type="PANTHER" id="PTHR42714">
    <property type="entry name" value="TRNA MODIFICATION GTPASE GTPBP3"/>
    <property type="match status" value="1"/>
</dbReference>
<evidence type="ECO:0000256" key="3">
    <source>
        <dbReference type="ARBA" id="ARBA00022741"/>
    </source>
</evidence>
<comment type="subunit">
    <text evidence="6">Homodimer. Heterotetramer of two MnmE and two MnmG subunits.</text>
</comment>
<feature type="binding site" evidence="6">
    <location>
        <position position="83"/>
    </location>
    <ligand>
        <name>(6S)-5-formyl-5,6,7,8-tetrahydrofolate</name>
        <dbReference type="ChEBI" id="CHEBI:57457"/>
    </ligand>
</feature>
<feature type="binding site" evidence="6">
    <location>
        <begin position="247"/>
        <end position="253"/>
    </location>
    <ligand>
        <name>GTP</name>
        <dbReference type="ChEBI" id="CHEBI:37565"/>
    </ligand>
</feature>
<feature type="binding site" evidence="6">
    <location>
        <position position="253"/>
    </location>
    <ligand>
        <name>Mg(2+)</name>
        <dbReference type="ChEBI" id="CHEBI:18420"/>
    </ligand>
</feature>
<dbReference type="Pfam" id="PF12631">
    <property type="entry name" value="MnmE_helical"/>
    <property type="match status" value="1"/>
</dbReference>
<accession>A0ABM8Q3U7</accession>
<dbReference type="PROSITE" id="PS51709">
    <property type="entry name" value="G_TRME"/>
    <property type="match status" value="1"/>
</dbReference>
<dbReference type="InterPro" id="IPR027266">
    <property type="entry name" value="TrmE/GcvT-like"/>
</dbReference>
<evidence type="ECO:0000256" key="2">
    <source>
        <dbReference type="ARBA" id="ARBA00022694"/>
    </source>
</evidence>
<keyword evidence="3 6" id="KW-0547">Nucleotide-binding</keyword>
<proteinExistence type="inferred from homology"/>
<sequence>MSFLKNDTIVAIATAHGIGSVSIVRVSGDDALKIALKLTKKDSLTPRHATFGGVYSLDGEFIDEAVMIYFKSPASFTGEDIVEFQTHGGIVVCDMILNELVKAGARVANPGEFSKRAFLNNKLDLSKANAISSLINSKSESAAKILARQMRGELEKYADDMRAGLVRTLAYVETSIDYADDDLPDDLLAQIQNMLKDNIKKLDNIVSISERRRGLIDGFKIAIIGKPNVGKSSMLNALLNYERAIVSNEAGTTRDRVEESLKIGTHLVRIIDTAGIRNGAGKVEEIGIAHSLKAVDEADIILAVFDVSQESDKQDDRILEILSKSDKKIFYILNKSDLQTKFDKNLTNPLKISTKNSLESVTNAINEYLNTQDSSELMLSQTSQITACKTASDALKRASQILSESELELFAYEINVAIKCIASMTRPLEYSEVLDEMFSSFCLGK</sequence>
<dbReference type="InterPro" id="IPR004520">
    <property type="entry name" value="GTPase_MnmE"/>
</dbReference>
<dbReference type="Pfam" id="PF10396">
    <property type="entry name" value="TrmE_N"/>
    <property type="match status" value="1"/>
</dbReference>
<dbReference type="CDD" id="cd14858">
    <property type="entry name" value="TrmE_N"/>
    <property type="match status" value="1"/>
</dbReference>
<keyword evidence="4 6" id="KW-0630">Potassium</keyword>
<keyword evidence="6" id="KW-0963">Cytoplasm</keyword>
<dbReference type="InterPro" id="IPR031168">
    <property type="entry name" value="G_TrmE"/>
</dbReference>
<dbReference type="SUPFAM" id="SSF52540">
    <property type="entry name" value="P-loop containing nucleoside triphosphate hydrolases"/>
    <property type="match status" value="1"/>
</dbReference>
<dbReference type="InterPro" id="IPR025867">
    <property type="entry name" value="MnmE_helical"/>
</dbReference>
<comment type="cofactor">
    <cofactor evidence="6">
        <name>K(+)</name>
        <dbReference type="ChEBI" id="CHEBI:29103"/>
    </cofactor>
    <text evidence="6">Binds 1 potassium ion per subunit.</text>
</comment>
<dbReference type="Gene3D" id="1.20.120.430">
    <property type="entry name" value="tRNA modification GTPase MnmE domain 2"/>
    <property type="match status" value="1"/>
</dbReference>
<evidence type="ECO:0000313" key="9">
    <source>
        <dbReference type="EMBL" id="CAD7287400.1"/>
    </source>
</evidence>
<dbReference type="EC" id="3.6.-.-" evidence="6"/>
<dbReference type="InterPro" id="IPR027417">
    <property type="entry name" value="P-loop_NTPase"/>
</dbReference>
<feature type="binding site" evidence="6">
    <location>
        <begin position="272"/>
        <end position="275"/>
    </location>
    <ligand>
        <name>GTP</name>
        <dbReference type="ChEBI" id="CHEBI:37565"/>
    </ligand>
</feature>
<feature type="binding site" evidence="6">
    <location>
        <position position="445"/>
    </location>
    <ligand>
        <name>(6S)-5-formyl-5,6,7,8-tetrahydrofolate</name>
        <dbReference type="ChEBI" id="CHEBI:57457"/>
    </ligand>
</feature>
<evidence type="ECO:0000256" key="4">
    <source>
        <dbReference type="ARBA" id="ARBA00022958"/>
    </source>
</evidence>
<dbReference type="Gene3D" id="3.30.1360.120">
    <property type="entry name" value="Probable tRNA modification gtpase trme, domain 1"/>
    <property type="match status" value="1"/>
</dbReference>
<dbReference type="InterPro" id="IPR018948">
    <property type="entry name" value="GTP-bd_TrmE_N"/>
</dbReference>
<feature type="binding site" evidence="6">
    <location>
        <position position="232"/>
    </location>
    <ligand>
        <name>Mg(2+)</name>
        <dbReference type="ChEBI" id="CHEBI:18420"/>
    </ligand>
</feature>
<evidence type="ECO:0000256" key="7">
    <source>
        <dbReference type="RuleBase" id="RU003313"/>
    </source>
</evidence>
<gene>
    <name evidence="9" type="primary">mnmE_1</name>
    <name evidence="6" type="synonym">mnmE</name>
    <name evidence="6" type="synonym">trmE</name>
    <name evidence="9" type="ORF">LMG7974_00278</name>
</gene>
<feature type="binding site" evidence="6">
    <location>
        <position position="122"/>
    </location>
    <ligand>
        <name>(6S)-5-formyl-5,6,7,8-tetrahydrofolate</name>
        <dbReference type="ChEBI" id="CHEBI:57457"/>
    </ligand>
</feature>
<dbReference type="NCBIfam" id="TIGR00231">
    <property type="entry name" value="small_GTP"/>
    <property type="match status" value="1"/>
</dbReference>
<evidence type="ECO:0000256" key="1">
    <source>
        <dbReference type="ARBA" id="ARBA00011043"/>
    </source>
</evidence>
<dbReference type="Proteomes" id="UP000789803">
    <property type="component" value="Unassembled WGS sequence"/>
</dbReference>
<keyword evidence="2 6" id="KW-0819">tRNA processing</keyword>
<keyword evidence="6" id="KW-0479">Metal-binding</keyword>
<dbReference type="InterPro" id="IPR006073">
    <property type="entry name" value="GTP-bd"/>
</dbReference>
<comment type="similarity">
    <text evidence="1 6 7">Belongs to the TRAFAC class TrmE-Era-EngA-EngB-Septin-like GTPase superfamily. TrmE GTPase family.</text>
</comment>
<comment type="caution">
    <text evidence="6">Lacks conserved residue(s) required for the propagation of feature annotation.</text>
</comment>
<dbReference type="SUPFAM" id="SSF103025">
    <property type="entry name" value="Folate-binding domain"/>
    <property type="match status" value="1"/>
</dbReference>
<dbReference type="InterPro" id="IPR005225">
    <property type="entry name" value="Small_GTP-bd"/>
</dbReference>
<dbReference type="HAMAP" id="MF_00379">
    <property type="entry name" value="GTPase_MnmE"/>
    <property type="match status" value="1"/>
</dbReference>
<dbReference type="PRINTS" id="PR00326">
    <property type="entry name" value="GTP1OBG"/>
</dbReference>
<keyword evidence="5 6" id="KW-0342">GTP-binding</keyword>
<feature type="domain" description="TrmE-type G" evidence="8">
    <location>
        <begin position="218"/>
        <end position="370"/>
    </location>
</feature>
<dbReference type="PANTHER" id="PTHR42714:SF2">
    <property type="entry name" value="TRNA MODIFICATION GTPASE GTPBP3, MITOCHONDRIAL"/>
    <property type="match status" value="1"/>
</dbReference>
<dbReference type="CDD" id="cd04164">
    <property type="entry name" value="trmE"/>
    <property type="match status" value="1"/>
</dbReference>
<keyword evidence="6 9" id="KW-0378">Hydrolase</keyword>
<dbReference type="GO" id="GO:0016787">
    <property type="term" value="F:hydrolase activity"/>
    <property type="evidence" value="ECO:0007669"/>
    <property type="project" value="UniProtKB-KW"/>
</dbReference>
<dbReference type="EMBL" id="CAJHOF010000002">
    <property type="protein sequence ID" value="CAD7287400.1"/>
    <property type="molecule type" value="Genomic_DNA"/>
</dbReference>
<protein>
    <recommendedName>
        <fullName evidence="6">tRNA modification GTPase MnmE</fullName>
        <ecNumber evidence="6">3.6.-.-</ecNumber>
    </recommendedName>
</protein>
<organism evidence="9 10">
    <name type="scientific">Campylobacter majalis</name>
    <dbReference type="NCBI Taxonomy" id="2790656"/>
    <lineage>
        <taxon>Bacteria</taxon>
        <taxon>Pseudomonadati</taxon>
        <taxon>Campylobacterota</taxon>
        <taxon>Epsilonproteobacteria</taxon>
        <taxon>Campylobacterales</taxon>
        <taxon>Campylobacteraceae</taxon>
        <taxon>Campylobacter</taxon>
    </lineage>
</organism>
<name>A0ABM8Q3U7_9BACT</name>
<keyword evidence="10" id="KW-1185">Reference proteome</keyword>
<dbReference type="Pfam" id="PF01926">
    <property type="entry name" value="MMR_HSR1"/>
    <property type="match status" value="1"/>
</dbReference>
<keyword evidence="6" id="KW-0460">Magnesium</keyword>
<evidence type="ECO:0000259" key="8">
    <source>
        <dbReference type="PROSITE" id="PS51709"/>
    </source>
</evidence>
<evidence type="ECO:0000256" key="5">
    <source>
        <dbReference type="ARBA" id="ARBA00023134"/>
    </source>
</evidence>
<feature type="binding site" evidence="6">
    <location>
        <begin position="228"/>
        <end position="233"/>
    </location>
    <ligand>
        <name>GTP</name>
        <dbReference type="ChEBI" id="CHEBI:37565"/>
    </ligand>
</feature>
<dbReference type="NCBIfam" id="TIGR00450">
    <property type="entry name" value="mnmE_trmE_thdF"/>
    <property type="match status" value="1"/>
</dbReference>
<dbReference type="Gene3D" id="3.40.50.300">
    <property type="entry name" value="P-loop containing nucleotide triphosphate hydrolases"/>
    <property type="match status" value="1"/>
</dbReference>
<feature type="binding site" evidence="6">
    <location>
        <position position="25"/>
    </location>
    <ligand>
        <name>(6S)-5-formyl-5,6,7,8-tetrahydrofolate</name>
        <dbReference type="ChEBI" id="CHEBI:57457"/>
    </ligand>
</feature>
<evidence type="ECO:0000313" key="10">
    <source>
        <dbReference type="Proteomes" id="UP000789803"/>
    </source>
</evidence>
<evidence type="ECO:0000256" key="6">
    <source>
        <dbReference type="HAMAP-Rule" id="MF_00379"/>
    </source>
</evidence>
<comment type="subcellular location">
    <subcellularLocation>
        <location evidence="6">Cytoplasm</location>
    </subcellularLocation>
</comment>